<feature type="compositionally biased region" description="Acidic residues" evidence="6">
    <location>
        <begin position="45"/>
        <end position="56"/>
    </location>
</feature>
<dbReference type="Pfam" id="PF00692">
    <property type="entry name" value="dUTPase"/>
    <property type="match status" value="1"/>
</dbReference>
<dbReference type="Pfam" id="PF03004">
    <property type="entry name" value="Transposase_24"/>
    <property type="match status" value="1"/>
</dbReference>
<dbReference type="InterPro" id="IPR033704">
    <property type="entry name" value="dUTPase_trimeric"/>
</dbReference>
<dbReference type="GO" id="GO:0006226">
    <property type="term" value="P:dUMP biosynthetic process"/>
    <property type="evidence" value="ECO:0007669"/>
    <property type="project" value="InterPro"/>
</dbReference>
<sequence>MANKRMRKQIQNSQRRSTREELSNRGVDHENESQDTTSHSPLELQNEEVNEQDENEIMSSSQAQKRKRGKTIMRDIHALHPDHMLVVKFNERGQPYGDLQPTLANFIGTIARNGVVLPLSFLDWRKMPTNRLNDAWKLVTARFCISNCHRRVIMQMMGAAWRRWRTEVKATSYDSNTPLEELVAIQPIPHGLTLQTWEVLCNYWKSTESQENGRKPSRIEIQQLSRRSRKKGGALIDDEAIRIENLLKETVDRHLQDKPEGTQPIEVHEEAFREVFGPEHSGRVRCLGAGALPSQVFPELCKRSSMYWQDYHSNSDMTDKFKEMGEKIKDMKLREAQRQMEIEQMKRQMKENDQFQNFARVMLNMMSGSVGGSHGPESLPAQLDPQAQLRLSMQERATIVPAEVLYHSQQDDTHHRVYTHHSEEALLVTTNQVDIPFIQPENFNQLQCSGMRFIHMGVIQVRIQILHRQEEGTLALVVFRDNRWQGDQAIFVTMEMDFTQGSQLVYVIPDTMLTISDFYRNIQISILARGYEAWQHGDANMLLTRRLVGRLSNTPNVGFAYEVQNVVDYLASNGIRALPGRRYNTRDILRQNWIIRQSTIKIPMQPTEVNTRNLLDGRISLHYENYQVASALIQARNDHHDDEDEERAHTIAVLLKDDEEDVLYVKCLISTTILPQRKTEGAAGYDLVVNQGYHIQPYGQAMLNTGISIKVPKGTYARIAPRYSYAMRGMIIGGGVVDPDYRGEIKILVYNYSDDDMDFAEGESIAQLILECCKTPPIIQVHDLDKTK</sequence>
<evidence type="ECO:0000256" key="3">
    <source>
        <dbReference type="ARBA" id="ARBA00012379"/>
    </source>
</evidence>
<protein>
    <recommendedName>
        <fullName evidence="3">dUTP diphosphatase</fullName>
        <ecNumber evidence="3">3.6.1.23</ecNumber>
    </recommendedName>
</protein>
<evidence type="ECO:0000256" key="4">
    <source>
        <dbReference type="ARBA" id="ARBA00022801"/>
    </source>
</evidence>
<gene>
    <name evidence="8" type="ORF">ZIOFF_029142</name>
</gene>
<dbReference type="GO" id="GO:0046081">
    <property type="term" value="P:dUTP catabolic process"/>
    <property type="evidence" value="ECO:0007669"/>
    <property type="project" value="InterPro"/>
</dbReference>
<dbReference type="GO" id="GO:0004170">
    <property type="term" value="F:dUTP diphosphatase activity"/>
    <property type="evidence" value="ECO:0007669"/>
    <property type="project" value="UniProtKB-EC"/>
</dbReference>
<dbReference type="EC" id="3.6.1.23" evidence="3"/>
<dbReference type="PANTHER" id="PTHR11241">
    <property type="entry name" value="DEOXYURIDINE 5'-TRIPHOSPHATE NUCLEOTIDOHYDROLASE"/>
    <property type="match status" value="1"/>
</dbReference>
<comment type="caution">
    <text evidence="8">The sequence shown here is derived from an EMBL/GenBank/DDBJ whole genome shotgun (WGS) entry which is preliminary data.</text>
</comment>
<evidence type="ECO:0000256" key="6">
    <source>
        <dbReference type="SAM" id="MobiDB-lite"/>
    </source>
</evidence>
<dbReference type="EMBL" id="JACMSC010000008">
    <property type="protein sequence ID" value="KAG6511089.1"/>
    <property type="molecule type" value="Genomic_DNA"/>
</dbReference>
<reference evidence="8 9" key="1">
    <citation type="submission" date="2020-08" db="EMBL/GenBank/DDBJ databases">
        <title>Plant Genome Project.</title>
        <authorList>
            <person name="Zhang R.-G."/>
        </authorList>
    </citation>
    <scope>NUCLEOTIDE SEQUENCE [LARGE SCALE GENOMIC DNA]</scope>
    <source>
        <tissue evidence="8">Rhizome</tissue>
    </source>
</reference>
<evidence type="ECO:0000313" key="9">
    <source>
        <dbReference type="Proteomes" id="UP000734854"/>
    </source>
</evidence>
<evidence type="ECO:0000256" key="2">
    <source>
        <dbReference type="ARBA" id="ARBA00006581"/>
    </source>
</evidence>
<comment type="pathway">
    <text evidence="1">Pyrimidine metabolism; dUMP biosynthesis; dUMP from dCTP (dUTP route): step 2/2.</text>
</comment>
<feature type="compositionally biased region" description="Basic and acidic residues" evidence="6">
    <location>
        <begin position="17"/>
        <end position="32"/>
    </location>
</feature>
<evidence type="ECO:0000256" key="1">
    <source>
        <dbReference type="ARBA" id="ARBA00005142"/>
    </source>
</evidence>
<dbReference type="PANTHER" id="PTHR11241:SF0">
    <property type="entry name" value="DEOXYURIDINE 5'-TRIPHOSPHATE NUCLEOTIDOHYDROLASE"/>
    <property type="match status" value="1"/>
</dbReference>
<feature type="domain" description="dUTPase-like" evidence="7">
    <location>
        <begin position="673"/>
        <end position="787"/>
    </location>
</feature>
<dbReference type="InterPro" id="IPR004252">
    <property type="entry name" value="Probable_transposase_24"/>
</dbReference>
<proteinExistence type="inferred from homology"/>
<keyword evidence="4" id="KW-0378">Hydrolase</keyword>
<dbReference type="InterPro" id="IPR036157">
    <property type="entry name" value="dUTPase-like_sf"/>
</dbReference>
<keyword evidence="5" id="KW-0546">Nucleotide metabolism</keyword>
<evidence type="ECO:0000313" key="8">
    <source>
        <dbReference type="EMBL" id="KAG6511089.1"/>
    </source>
</evidence>
<dbReference type="Proteomes" id="UP000734854">
    <property type="component" value="Unassembled WGS sequence"/>
</dbReference>
<organism evidence="8 9">
    <name type="scientific">Zingiber officinale</name>
    <name type="common">Ginger</name>
    <name type="synonym">Amomum zingiber</name>
    <dbReference type="NCBI Taxonomy" id="94328"/>
    <lineage>
        <taxon>Eukaryota</taxon>
        <taxon>Viridiplantae</taxon>
        <taxon>Streptophyta</taxon>
        <taxon>Embryophyta</taxon>
        <taxon>Tracheophyta</taxon>
        <taxon>Spermatophyta</taxon>
        <taxon>Magnoliopsida</taxon>
        <taxon>Liliopsida</taxon>
        <taxon>Zingiberales</taxon>
        <taxon>Zingiberaceae</taxon>
        <taxon>Zingiber</taxon>
    </lineage>
</organism>
<dbReference type="Gene3D" id="2.70.40.10">
    <property type="match status" value="1"/>
</dbReference>
<dbReference type="SUPFAM" id="SSF51283">
    <property type="entry name" value="dUTPase-like"/>
    <property type="match status" value="1"/>
</dbReference>
<dbReference type="AlphaFoldDB" id="A0A8J5GX49"/>
<evidence type="ECO:0000259" key="7">
    <source>
        <dbReference type="Pfam" id="PF00692"/>
    </source>
</evidence>
<dbReference type="GO" id="GO:0000287">
    <property type="term" value="F:magnesium ion binding"/>
    <property type="evidence" value="ECO:0007669"/>
    <property type="project" value="InterPro"/>
</dbReference>
<comment type="similarity">
    <text evidence="2">Belongs to the dUTPase family.</text>
</comment>
<feature type="region of interest" description="Disordered" evidence="6">
    <location>
        <begin position="1"/>
        <end position="70"/>
    </location>
</feature>
<dbReference type="CDD" id="cd07557">
    <property type="entry name" value="trimeric_dUTPase"/>
    <property type="match status" value="1"/>
</dbReference>
<dbReference type="InterPro" id="IPR029054">
    <property type="entry name" value="dUTPase-like"/>
</dbReference>
<name>A0A8J5GX49_ZINOF</name>
<accession>A0A8J5GX49</accession>
<dbReference type="InterPro" id="IPR008181">
    <property type="entry name" value="dUTPase"/>
</dbReference>
<evidence type="ECO:0000256" key="5">
    <source>
        <dbReference type="ARBA" id="ARBA00023080"/>
    </source>
</evidence>
<keyword evidence="9" id="KW-1185">Reference proteome</keyword>